<protein>
    <submittedName>
        <fullName evidence="1 2">Uncharacterized protein</fullName>
    </submittedName>
</protein>
<dbReference type="EMBL" id="AMQN01026672">
    <property type="status" value="NOT_ANNOTATED_CDS"/>
    <property type="molecule type" value="Genomic_DNA"/>
</dbReference>
<dbReference type="HOGENOM" id="CLU_2186436_0_0_1"/>
<evidence type="ECO:0000313" key="3">
    <source>
        <dbReference type="Proteomes" id="UP000014760"/>
    </source>
</evidence>
<dbReference type="EMBL" id="KB307112">
    <property type="protein sequence ID" value="ELT99207.1"/>
    <property type="molecule type" value="Genomic_DNA"/>
</dbReference>
<evidence type="ECO:0000313" key="2">
    <source>
        <dbReference type="EnsemblMetazoa" id="CapteP185046"/>
    </source>
</evidence>
<dbReference type="EnsemblMetazoa" id="CapteT185046">
    <property type="protein sequence ID" value="CapteP185046"/>
    <property type="gene ID" value="CapteG185046"/>
</dbReference>
<dbReference type="Proteomes" id="UP000014760">
    <property type="component" value="Unassembled WGS sequence"/>
</dbReference>
<reference evidence="1 3" key="2">
    <citation type="journal article" date="2013" name="Nature">
        <title>Insights into bilaterian evolution from three spiralian genomes.</title>
        <authorList>
            <person name="Simakov O."/>
            <person name="Marletaz F."/>
            <person name="Cho S.J."/>
            <person name="Edsinger-Gonzales E."/>
            <person name="Havlak P."/>
            <person name="Hellsten U."/>
            <person name="Kuo D.H."/>
            <person name="Larsson T."/>
            <person name="Lv J."/>
            <person name="Arendt D."/>
            <person name="Savage R."/>
            <person name="Osoegawa K."/>
            <person name="de Jong P."/>
            <person name="Grimwood J."/>
            <person name="Chapman J.A."/>
            <person name="Shapiro H."/>
            <person name="Aerts A."/>
            <person name="Otillar R.P."/>
            <person name="Terry A.Y."/>
            <person name="Boore J.L."/>
            <person name="Grigoriev I.V."/>
            <person name="Lindberg D.R."/>
            <person name="Seaver E.C."/>
            <person name="Weisblat D.A."/>
            <person name="Putnam N.H."/>
            <person name="Rokhsar D.S."/>
        </authorList>
    </citation>
    <scope>NUCLEOTIDE SEQUENCE</scope>
    <source>
        <strain evidence="1 3">I ESC-2004</strain>
    </source>
</reference>
<name>R7U012_CAPTE</name>
<evidence type="ECO:0000313" key="1">
    <source>
        <dbReference type="EMBL" id="ELT99207.1"/>
    </source>
</evidence>
<reference evidence="2" key="3">
    <citation type="submission" date="2015-06" db="UniProtKB">
        <authorList>
            <consortium name="EnsemblMetazoa"/>
        </authorList>
    </citation>
    <scope>IDENTIFICATION</scope>
</reference>
<sequence>MALKRNQLMLFKDVVHGEMNRVDPLSRGLDLNKWPEKGSREGMLNCIKHGSFDGSLNLVTVTAVDRAASSEHSSIDCESAKFPSPVRSKNRRCSVVDFSPECLNVHLNS</sequence>
<accession>R7U012</accession>
<dbReference type="EMBL" id="AMQN01026673">
    <property type="status" value="NOT_ANNOTATED_CDS"/>
    <property type="molecule type" value="Genomic_DNA"/>
</dbReference>
<organism evidence="1">
    <name type="scientific">Capitella teleta</name>
    <name type="common">Polychaete worm</name>
    <dbReference type="NCBI Taxonomy" id="283909"/>
    <lineage>
        <taxon>Eukaryota</taxon>
        <taxon>Metazoa</taxon>
        <taxon>Spiralia</taxon>
        <taxon>Lophotrochozoa</taxon>
        <taxon>Annelida</taxon>
        <taxon>Polychaeta</taxon>
        <taxon>Sedentaria</taxon>
        <taxon>Scolecida</taxon>
        <taxon>Capitellidae</taxon>
        <taxon>Capitella</taxon>
    </lineage>
</organism>
<gene>
    <name evidence="1" type="ORF">CAPTEDRAFT_185046</name>
</gene>
<dbReference type="AlphaFoldDB" id="R7U012"/>
<keyword evidence="3" id="KW-1185">Reference proteome</keyword>
<reference evidence="3" key="1">
    <citation type="submission" date="2012-12" db="EMBL/GenBank/DDBJ databases">
        <authorList>
            <person name="Hellsten U."/>
            <person name="Grimwood J."/>
            <person name="Chapman J.A."/>
            <person name="Shapiro H."/>
            <person name="Aerts A."/>
            <person name="Otillar R.P."/>
            <person name="Terry A.Y."/>
            <person name="Boore J.L."/>
            <person name="Simakov O."/>
            <person name="Marletaz F."/>
            <person name="Cho S.-J."/>
            <person name="Edsinger-Gonzales E."/>
            <person name="Havlak P."/>
            <person name="Kuo D.-H."/>
            <person name="Larsson T."/>
            <person name="Lv J."/>
            <person name="Arendt D."/>
            <person name="Savage R."/>
            <person name="Osoegawa K."/>
            <person name="de Jong P."/>
            <person name="Lindberg D.R."/>
            <person name="Seaver E.C."/>
            <person name="Weisblat D.A."/>
            <person name="Putnam N.H."/>
            <person name="Grigoriev I.V."/>
            <person name="Rokhsar D.S."/>
        </authorList>
    </citation>
    <scope>NUCLEOTIDE SEQUENCE</scope>
    <source>
        <strain evidence="3">I ESC-2004</strain>
    </source>
</reference>
<proteinExistence type="predicted"/>